<proteinExistence type="predicted"/>
<organism evidence="1 2">
    <name type="scientific">Pleurodeles waltl</name>
    <name type="common">Iberian ribbed newt</name>
    <dbReference type="NCBI Taxonomy" id="8319"/>
    <lineage>
        <taxon>Eukaryota</taxon>
        <taxon>Metazoa</taxon>
        <taxon>Chordata</taxon>
        <taxon>Craniata</taxon>
        <taxon>Vertebrata</taxon>
        <taxon>Euteleostomi</taxon>
        <taxon>Amphibia</taxon>
        <taxon>Batrachia</taxon>
        <taxon>Caudata</taxon>
        <taxon>Salamandroidea</taxon>
        <taxon>Salamandridae</taxon>
        <taxon>Pleurodelinae</taxon>
        <taxon>Pleurodeles</taxon>
    </lineage>
</organism>
<protein>
    <submittedName>
        <fullName evidence="1">Uncharacterized protein</fullName>
    </submittedName>
</protein>
<dbReference type="EMBL" id="JANPWB010000001">
    <property type="protein sequence ID" value="KAJ1218637.1"/>
    <property type="molecule type" value="Genomic_DNA"/>
</dbReference>
<sequence>MAETRTSTCGGYFSVCFCAPALRNSPVMREELLSGKWSGGASARSGDGGAPRRLPREQLIEHGCRRVGRGDGGAPRVIAYFLFDIYDRVFHFR</sequence>
<gene>
    <name evidence="1" type="ORF">NDU88_006215</name>
</gene>
<keyword evidence="2" id="KW-1185">Reference proteome</keyword>
<comment type="caution">
    <text evidence="1">The sequence shown here is derived from an EMBL/GenBank/DDBJ whole genome shotgun (WGS) entry which is preliminary data.</text>
</comment>
<reference evidence="1" key="1">
    <citation type="journal article" date="2022" name="bioRxiv">
        <title>Sequencing and chromosome-scale assembly of the giantPleurodeles waltlgenome.</title>
        <authorList>
            <person name="Brown T."/>
            <person name="Elewa A."/>
            <person name="Iarovenko S."/>
            <person name="Subramanian E."/>
            <person name="Araus A.J."/>
            <person name="Petzold A."/>
            <person name="Susuki M."/>
            <person name="Suzuki K.-i.T."/>
            <person name="Hayashi T."/>
            <person name="Toyoda A."/>
            <person name="Oliveira C."/>
            <person name="Osipova E."/>
            <person name="Leigh N.D."/>
            <person name="Simon A."/>
            <person name="Yun M.H."/>
        </authorList>
    </citation>
    <scope>NUCLEOTIDE SEQUENCE</scope>
    <source>
        <strain evidence="1">20211129_DDA</strain>
        <tissue evidence="1">Liver</tissue>
    </source>
</reference>
<accession>A0AAV7X056</accession>
<dbReference type="Proteomes" id="UP001066276">
    <property type="component" value="Chromosome 1_1"/>
</dbReference>
<dbReference type="AlphaFoldDB" id="A0AAV7X056"/>
<evidence type="ECO:0000313" key="1">
    <source>
        <dbReference type="EMBL" id="KAJ1218637.1"/>
    </source>
</evidence>
<evidence type="ECO:0000313" key="2">
    <source>
        <dbReference type="Proteomes" id="UP001066276"/>
    </source>
</evidence>
<name>A0AAV7X056_PLEWA</name>